<dbReference type="RefSeq" id="WP_382409919.1">
    <property type="nucleotide sequence ID" value="NZ_JBHSGU010000009.1"/>
</dbReference>
<dbReference type="Pfam" id="PF00557">
    <property type="entry name" value="Peptidase_M24"/>
    <property type="match status" value="1"/>
</dbReference>
<protein>
    <submittedName>
        <fullName evidence="3">M24 family metallopeptidase</fullName>
    </submittedName>
</protein>
<keyword evidence="4" id="KW-1185">Reference proteome</keyword>
<name>A0ABV9LYR5_9ALTE</name>
<dbReference type="Proteomes" id="UP001595897">
    <property type="component" value="Unassembled WGS sequence"/>
</dbReference>
<evidence type="ECO:0000259" key="2">
    <source>
        <dbReference type="Pfam" id="PF00557"/>
    </source>
</evidence>
<dbReference type="SUPFAM" id="SSF55920">
    <property type="entry name" value="Creatinase/aminopeptidase"/>
    <property type="match status" value="1"/>
</dbReference>
<feature type="chain" id="PRO_5045456538" evidence="1">
    <location>
        <begin position="25"/>
        <end position="457"/>
    </location>
</feature>
<proteinExistence type="predicted"/>
<evidence type="ECO:0000256" key="1">
    <source>
        <dbReference type="SAM" id="SignalP"/>
    </source>
</evidence>
<sequence length="457" mass="51712">MPTNLRLVTSIPLLLMLFACKSGAQLNKQTPADSGALSTIAPMQTRAMLIDKMLNDKLNNTLPALMQRTGIDMWILISREYNEDPVLKTMLPATWLSARRRTILVLFNPGNSKPIERYAVARYQVDTMFQKAWDKESQPSQWQRLIELIEQKQPQRIGLNMSEHFALADGMTATEHQAFMQALPATLHNKVTSAEMLSIAWLETRTALEMEYYPKIVKMGHEIIKQAYTSGFIQPGVTTTDNLVWWLRDKSRFLGLDNWFHPSVSIQRANSDKFDHVSAFSQNKANNIIQPGDLVHMDFGITYLRLNTDQQQHAYVLREGETDAPDYLKKALANANRLQDIFTNLFATGKSGNAVLAEARKQAISEGIKPSIYTHPLGYHGHAAGTTLGMWDAQAGVPVQGDYPLFPNTAYSIELNAATFIEQWGKEVRIMLEENAFFDGDRVSYMDGRQTQFHLIK</sequence>
<evidence type="ECO:0000313" key="4">
    <source>
        <dbReference type="Proteomes" id="UP001595897"/>
    </source>
</evidence>
<organism evidence="3 4">
    <name type="scientific">Glaciecola siphonariae</name>
    <dbReference type="NCBI Taxonomy" id="521012"/>
    <lineage>
        <taxon>Bacteria</taxon>
        <taxon>Pseudomonadati</taxon>
        <taxon>Pseudomonadota</taxon>
        <taxon>Gammaproteobacteria</taxon>
        <taxon>Alteromonadales</taxon>
        <taxon>Alteromonadaceae</taxon>
        <taxon>Glaciecola</taxon>
    </lineage>
</organism>
<reference evidence="4" key="1">
    <citation type="journal article" date="2019" name="Int. J. Syst. Evol. Microbiol.">
        <title>The Global Catalogue of Microorganisms (GCM) 10K type strain sequencing project: providing services to taxonomists for standard genome sequencing and annotation.</title>
        <authorList>
            <consortium name="The Broad Institute Genomics Platform"/>
            <consortium name="The Broad Institute Genome Sequencing Center for Infectious Disease"/>
            <person name="Wu L."/>
            <person name="Ma J."/>
        </authorList>
    </citation>
    <scope>NUCLEOTIDE SEQUENCE [LARGE SCALE GENOMIC DNA]</scope>
    <source>
        <strain evidence="4">KACC 12507</strain>
    </source>
</reference>
<keyword evidence="1" id="KW-0732">Signal</keyword>
<accession>A0ABV9LYR5</accession>
<comment type="caution">
    <text evidence="3">The sequence shown here is derived from an EMBL/GenBank/DDBJ whole genome shotgun (WGS) entry which is preliminary data.</text>
</comment>
<feature type="domain" description="Peptidase M24" evidence="2">
    <location>
        <begin position="221"/>
        <end position="430"/>
    </location>
</feature>
<dbReference type="Gene3D" id="3.90.230.10">
    <property type="entry name" value="Creatinase/methionine aminopeptidase superfamily"/>
    <property type="match status" value="1"/>
</dbReference>
<dbReference type="InterPro" id="IPR000994">
    <property type="entry name" value="Pept_M24"/>
</dbReference>
<gene>
    <name evidence="3" type="ORF">ACFO4O_14860</name>
</gene>
<dbReference type="EMBL" id="JBHSGU010000009">
    <property type="protein sequence ID" value="MFC4701445.1"/>
    <property type="molecule type" value="Genomic_DNA"/>
</dbReference>
<feature type="signal peptide" evidence="1">
    <location>
        <begin position="1"/>
        <end position="24"/>
    </location>
</feature>
<dbReference type="InterPro" id="IPR036005">
    <property type="entry name" value="Creatinase/aminopeptidase-like"/>
</dbReference>
<dbReference type="PROSITE" id="PS51257">
    <property type="entry name" value="PROKAR_LIPOPROTEIN"/>
    <property type="match status" value="1"/>
</dbReference>
<evidence type="ECO:0000313" key="3">
    <source>
        <dbReference type="EMBL" id="MFC4701445.1"/>
    </source>
</evidence>